<comment type="caution">
    <text evidence="1">The sequence shown here is derived from an EMBL/GenBank/DDBJ whole genome shotgun (WGS) entry which is preliminary data.</text>
</comment>
<evidence type="ECO:0000313" key="2">
    <source>
        <dbReference type="Proteomes" id="UP000524246"/>
    </source>
</evidence>
<dbReference type="EMBL" id="JAAZON010000654">
    <property type="protein sequence ID" value="NMC64347.1"/>
    <property type="molecule type" value="Genomic_DNA"/>
</dbReference>
<dbReference type="Proteomes" id="UP000524246">
    <property type="component" value="Unassembled WGS sequence"/>
</dbReference>
<accession>A0A7X9ILK4</accession>
<evidence type="ECO:0000313" key="1">
    <source>
        <dbReference type="EMBL" id="NMC64347.1"/>
    </source>
</evidence>
<dbReference type="AlphaFoldDB" id="A0A7X9ILK4"/>
<organism evidence="1 2">
    <name type="scientific">SAR324 cluster bacterium</name>
    <dbReference type="NCBI Taxonomy" id="2024889"/>
    <lineage>
        <taxon>Bacteria</taxon>
        <taxon>Deltaproteobacteria</taxon>
        <taxon>SAR324 cluster</taxon>
    </lineage>
</organism>
<proteinExistence type="predicted"/>
<reference evidence="1 2" key="1">
    <citation type="journal article" date="2020" name="Biotechnol. Biofuels">
        <title>New insights from the biogas microbiome by comprehensive genome-resolved metagenomics of nearly 1600 species originating from multiple anaerobic digesters.</title>
        <authorList>
            <person name="Campanaro S."/>
            <person name="Treu L."/>
            <person name="Rodriguez-R L.M."/>
            <person name="Kovalovszki A."/>
            <person name="Ziels R.M."/>
            <person name="Maus I."/>
            <person name="Zhu X."/>
            <person name="Kougias P.G."/>
            <person name="Basile A."/>
            <person name="Luo G."/>
            <person name="Schluter A."/>
            <person name="Konstantinidis K.T."/>
            <person name="Angelidaki I."/>
        </authorList>
    </citation>
    <scope>NUCLEOTIDE SEQUENCE [LARGE SCALE GENOMIC DNA]</scope>
    <source>
        <strain evidence="1">AS27yjCOA_65</strain>
    </source>
</reference>
<gene>
    <name evidence="1" type="ORF">GYA55_14375</name>
</gene>
<name>A0A7X9ILK4_9DELT</name>
<sequence length="104" mass="11289">MRVIIFGLFLLLEFLYLSACTHPVLASNSYEECVAENGQMLKTIPSKCVNSEGQVFVKHSEESSKGRLCEDLCGNGQCEEIVCMGQGCPCAENANSCPSDCSKN</sequence>
<protein>
    <submittedName>
        <fullName evidence="1">Uncharacterized protein</fullName>
    </submittedName>
</protein>